<organism evidence="6 7">
    <name type="scientific">Emticicia aquatica</name>
    <dbReference type="NCBI Taxonomy" id="1681835"/>
    <lineage>
        <taxon>Bacteria</taxon>
        <taxon>Pseudomonadati</taxon>
        <taxon>Bacteroidota</taxon>
        <taxon>Cytophagia</taxon>
        <taxon>Cytophagales</taxon>
        <taxon>Leadbetterellaceae</taxon>
        <taxon>Emticicia</taxon>
    </lineage>
</organism>
<dbReference type="RefSeq" id="WP_238803737.1">
    <property type="nucleotide sequence ID" value="NZ_CAKLPY010000001.1"/>
</dbReference>
<accession>A0ABM9AKF4</accession>
<dbReference type="PANTHER" id="PTHR31321">
    <property type="entry name" value="ACYL-COA THIOESTER HYDROLASE YBHC-RELATED"/>
    <property type="match status" value="1"/>
</dbReference>
<dbReference type="InterPro" id="IPR011050">
    <property type="entry name" value="Pectin_lyase_fold/virulence"/>
</dbReference>
<dbReference type="EMBL" id="CAKLPY010000001">
    <property type="protein sequence ID" value="CAH0993974.1"/>
    <property type="molecule type" value="Genomic_DNA"/>
</dbReference>
<reference evidence="6" key="1">
    <citation type="submission" date="2021-12" db="EMBL/GenBank/DDBJ databases">
        <authorList>
            <person name="Rodrigo-Torres L."/>
            <person name="Arahal R. D."/>
            <person name="Lucena T."/>
        </authorList>
    </citation>
    <scope>NUCLEOTIDE SEQUENCE</scope>
    <source>
        <strain evidence="6">CECT 8858</strain>
    </source>
</reference>
<comment type="similarity">
    <text evidence="1">Belongs to the pectinesterase family.</text>
</comment>
<dbReference type="Gene3D" id="2.160.20.10">
    <property type="entry name" value="Single-stranded right-handed beta-helix, Pectin lyase-like"/>
    <property type="match status" value="1"/>
</dbReference>
<dbReference type="Proteomes" id="UP000837932">
    <property type="component" value="Unassembled WGS sequence"/>
</dbReference>
<dbReference type="InterPro" id="IPR012334">
    <property type="entry name" value="Pectin_lyas_fold"/>
</dbReference>
<comment type="catalytic activity">
    <reaction evidence="4">
        <text>[(1-&gt;4)-alpha-D-galacturonosyl methyl ester](n) + n H2O = [(1-&gt;4)-alpha-D-galacturonosyl](n) + n methanol + n H(+)</text>
        <dbReference type="Rhea" id="RHEA:22380"/>
        <dbReference type="Rhea" id="RHEA-COMP:14570"/>
        <dbReference type="Rhea" id="RHEA-COMP:14573"/>
        <dbReference type="ChEBI" id="CHEBI:15377"/>
        <dbReference type="ChEBI" id="CHEBI:15378"/>
        <dbReference type="ChEBI" id="CHEBI:17790"/>
        <dbReference type="ChEBI" id="CHEBI:140522"/>
        <dbReference type="ChEBI" id="CHEBI:140523"/>
        <dbReference type="EC" id="3.1.1.11"/>
    </reaction>
</comment>
<proteinExistence type="inferred from homology"/>
<evidence type="ECO:0000313" key="6">
    <source>
        <dbReference type="EMBL" id="CAH0993974.1"/>
    </source>
</evidence>
<feature type="domain" description="Pectinesterase catalytic" evidence="5">
    <location>
        <begin position="22"/>
        <end position="133"/>
    </location>
</feature>
<dbReference type="InterPro" id="IPR018040">
    <property type="entry name" value="Pectinesterase_Tyr_AS"/>
</dbReference>
<dbReference type="Pfam" id="PF01095">
    <property type="entry name" value="Pectinesterase"/>
    <property type="match status" value="1"/>
</dbReference>
<keyword evidence="4" id="KW-0732">Signal</keyword>
<dbReference type="PROSITE" id="PS00800">
    <property type="entry name" value="PECTINESTERASE_1"/>
    <property type="match status" value="1"/>
</dbReference>
<gene>
    <name evidence="6" type="ORF">EMA8858_00079</name>
</gene>
<dbReference type="InterPro" id="IPR000070">
    <property type="entry name" value="Pectinesterase_cat"/>
</dbReference>
<sequence length="354" mass="40051">MKKQALLFLILLVSNGLFAQKITVAQDGSGNYKTIQEAINSLDTNAMKNTHAFRTIFIKNGIYREKLMITKSFLKLKGESEKGVIISITLPRDVWRCENPDDFGAATINVKGHDLAFENLTIINDYGYVAHNDTTIICTNESGGQANATSKDRYALPREKDEIAGTKMVRKDGHQFAFRSMPGATRLSFNNCTFKAGGGDTVSPWDVEGGLYYFKNCTMEGHVDFYCPRGSAWAENCRFICHNLNAAIWHDGSNNESSKTVIKNCTFEGDKGYKLGRFHREAQFYLIDCKFDENMADADIYQASTTQLKWGKRVNYYNCHRKGGDYIWHADNLKIDPKSITVGWTFAQKWKPKL</sequence>
<keyword evidence="7" id="KW-1185">Reference proteome</keyword>
<evidence type="ECO:0000256" key="3">
    <source>
        <dbReference type="ARBA" id="ARBA00023085"/>
    </source>
</evidence>
<comment type="caution">
    <text evidence="6">The sequence shown here is derived from an EMBL/GenBank/DDBJ whole genome shotgun (WGS) entry which is preliminary data.</text>
</comment>
<evidence type="ECO:0000256" key="2">
    <source>
        <dbReference type="ARBA" id="ARBA00022801"/>
    </source>
</evidence>
<keyword evidence="2 4" id="KW-0378">Hydrolase</keyword>
<evidence type="ECO:0000256" key="4">
    <source>
        <dbReference type="RuleBase" id="RU000589"/>
    </source>
</evidence>
<protein>
    <recommendedName>
        <fullName evidence="4">Pectinesterase</fullName>
        <ecNumber evidence="4">3.1.1.11</ecNumber>
    </recommendedName>
</protein>
<name>A0ABM9AKF4_9BACT</name>
<comment type="pathway">
    <text evidence="4">Glycan metabolism; pectin degradation; 2-dehydro-3-deoxy-D-gluconate from pectin: step 1/5.</text>
</comment>
<dbReference type="EC" id="3.1.1.11" evidence="4"/>
<dbReference type="SUPFAM" id="SSF51126">
    <property type="entry name" value="Pectin lyase-like"/>
    <property type="match status" value="1"/>
</dbReference>
<feature type="signal peptide" evidence="4">
    <location>
        <begin position="1"/>
        <end position="19"/>
    </location>
</feature>
<keyword evidence="3 4" id="KW-0063">Aspartyl esterase</keyword>
<evidence type="ECO:0000259" key="5">
    <source>
        <dbReference type="Pfam" id="PF01095"/>
    </source>
</evidence>
<dbReference type="PANTHER" id="PTHR31321:SF57">
    <property type="entry name" value="PECTINESTERASE 53-RELATED"/>
    <property type="match status" value="1"/>
</dbReference>
<evidence type="ECO:0000256" key="1">
    <source>
        <dbReference type="ARBA" id="ARBA00008891"/>
    </source>
</evidence>
<evidence type="ECO:0000313" key="7">
    <source>
        <dbReference type="Proteomes" id="UP000837932"/>
    </source>
</evidence>
<feature type="chain" id="PRO_5044988712" description="Pectinesterase" evidence="4">
    <location>
        <begin position="20"/>
        <end position="354"/>
    </location>
</feature>